<dbReference type="PROSITE" id="PS50146">
    <property type="entry name" value="DAGK"/>
    <property type="match status" value="1"/>
</dbReference>
<gene>
    <name evidence="13" type="ORF">HK439_08240</name>
</gene>
<dbReference type="InterPro" id="IPR050187">
    <property type="entry name" value="Lipid_Phosphate_FormReg"/>
</dbReference>
<name>A0A926S694_9HYPH</name>
<dbReference type="Gene3D" id="3.40.50.10330">
    <property type="entry name" value="Probable inorganic polyphosphate/atp-NAD kinase, domain 1"/>
    <property type="match status" value="1"/>
</dbReference>
<dbReference type="GO" id="GO:0016301">
    <property type="term" value="F:kinase activity"/>
    <property type="evidence" value="ECO:0007669"/>
    <property type="project" value="UniProtKB-KW"/>
</dbReference>
<dbReference type="NCBIfam" id="TIGR00147">
    <property type="entry name" value="YegS/Rv2252/BmrU family lipid kinase"/>
    <property type="match status" value="1"/>
</dbReference>
<dbReference type="SUPFAM" id="SSF111331">
    <property type="entry name" value="NAD kinase/diacylglycerol kinase-like"/>
    <property type="match status" value="1"/>
</dbReference>
<evidence type="ECO:0000256" key="6">
    <source>
        <dbReference type="ARBA" id="ARBA00022777"/>
    </source>
</evidence>
<keyword evidence="6 13" id="KW-0418">Kinase</keyword>
<dbReference type="RefSeq" id="WP_190290922.1">
    <property type="nucleotide sequence ID" value="NZ_JABFCZ010000008.1"/>
</dbReference>
<keyword evidence="2" id="KW-0444">Lipid biosynthesis</keyword>
<dbReference type="InterPro" id="IPR045540">
    <property type="entry name" value="YegS/DAGK_C"/>
</dbReference>
<dbReference type="InterPro" id="IPR016064">
    <property type="entry name" value="NAD/diacylglycerol_kinase_sf"/>
</dbReference>
<dbReference type="Proteomes" id="UP000598467">
    <property type="component" value="Unassembled WGS sequence"/>
</dbReference>
<reference evidence="13" key="1">
    <citation type="submission" date="2020-05" db="EMBL/GenBank/DDBJ databases">
        <title>Identification of trans-AT polyketide cluster in two marine bacteria, producers of a novel glutaramide-containing polyketide sesbanimide D and analogs.</title>
        <authorList>
            <person name="Kacar D."/>
            <person name="Rodriguez P."/>
            <person name="Canedo L."/>
            <person name="Gonzalez E."/>
            <person name="Galan B."/>
            <person name="De La Calle F."/>
            <person name="Garcia J.L."/>
        </authorList>
    </citation>
    <scope>NUCLEOTIDE SEQUENCE</scope>
    <source>
        <strain evidence="13">PHM038</strain>
    </source>
</reference>
<comment type="cofactor">
    <cofactor evidence="1">
        <name>Mg(2+)</name>
        <dbReference type="ChEBI" id="CHEBI:18420"/>
    </cofactor>
</comment>
<keyword evidence="5" id="KW-0547">Nucleotide-binding</keyword>
<sequence>MVRKVRSRFFIIHNPRSGRAAQSLYHATVATLKKHSSHVEIVVTARHGEGMKAAAEAAASRDFDAVVAAGGDGTVHDAAEGMAGSEIPLGIIPMGTGNVFARELNLPRSPALVARMLLQGEVGEIPVGEVNGKPFLFVVGVGFDAEAVQIFEKGSSREWGQAGFVWPVMRALLSHRDDPLRVITRTGQHEAQWVIVTRAKRYAGDLLLAPEADLRRRQFHVLCLRGSGVLTRVRQLSALATGLLRHDPSVILDSTDWVRIDGDPTTPVQIDGEALGQLPLEIGFNDKDLRLILP</sequence>
<evidence type="ECO:0000256" key="10">
    <source>
        <dbReference type="ARBA" id="ARBA00023209"/>
    </source>
</evidence>
<evidence type="ECO:0000256" key="8">
    <source>
        <dbReference type="ARBA" id="ARBA00022842"/>
    </source>
</evidence>
<keyword evidence="4" id="KW-0479">Metal-binding</keyword>
<comment type="caution">
    <text evidence="13">The sequence shown here is derived from an EMBL/GenBank/DDBJ whole genome shotgun (WGS) entry which is preliminary data.</text>
</comment>
<evidence type="ECO:0000256" key="5">
    <source>
        <dbReference type="ARBA" id="ARBA00022741"/>
    </source>
</evidence>
<keyword evidence="11" id="KW-1208">Phospholipid metabolism</keyword>
<evidence type="ECO:0000256" key="3">
    <source>
        <dbReference type="ARBA" id="ARBA00022679"/>
    </source>
</evidence>
<evidence type="ECO:0000313" key="14">
    <source>
        <dbReference type="Proteomes" id="UP000598467"/>
    </source>
</evidence>
<dbReference type="InterPro" id="IPR001206">
    <property type="entry name" value="Diacylglycerol_kinase_cat_dom"/>
</dbReference>
<accession>A0A926S694</accession>
<evidence type="ECO:0000313" key="13">
    <source>
        <dbReference type="EMBL" id="MBD1546247.1"/>
    </source>
</evidence>
<dbReference type="GO" id="GO:0046872">
    <property type="term" value="F:metal ion binding"/>
    <property type="evidence" value="ECO:0007669"/>
    <property type="project" value="UniProtKB-KW"/>
</dbReference>
<dbReference type="PANTHER" id="PTHR12358">
    <property type="entry name" value="SPHINGOSINE KINASE"/>
    <property type="match status" value="1"/>
</dbReference>
<protein>
    <submittedName>
        <fullName evidence="13">YegS/Rv2252/BmrU family lipid kinase</fullName>
    </submittedName>
</protein>
<dbReference type="InterPro" id="IPR005218">
    <property type="entry name" value="Diacylglycerol/lipid_kinase"/>
</dbReference>
<keyword evidence="10" id="KW-0594">Phospholipid biosynthesis</keyword>
<organism evidence="13 14">
    <name type="scientific">Roseibium aggregatum</name>
    <dbReference type="NCBI Taxonomy" id="187304"/>
    <lineage>
        <taxon>Bacteria</taxon>
        <taxon>Pseudomonadati</taxon>
        <taxon>Pseudomonadota</taxon>
        <taxon>Alphaproteobacteria</taxon>
        <taxon>Hyphomicrobiales</taxon>
        <taxon>Stappiaceae</taxon>
        <taxon>Roseibium</taxon>
    </lineage>
</organism>
<evidence type="ECO:0000256" key="4">
    <source>
        <dbReference type="ARBA" id="ARBA00022723"/>
    </source>
</evidence>
<dbReference type="GO" id="GO:0005886">
    <property type="term" value="C:plasma membrane"/>
    <property type="evidence" value="ECO:0007669"/>
    <property type="project" value="TreeGrafter"/>
</dbReference>
<evidence type="ECO:0000256" key="9">
    <source>
        <dbReference type="ARBA" id="ARBA00023098"/>
    </source>
</evidence>
<keyword evidence="8" id="KW-0460">Magnesium</keyword>
<keyword evidence="9" id="KW-0443">Lipid metabolism</keyword>
<dbReference type="Pfam" id="PF19279">
    <property type="entry name" value="YegS_C"/>
    <property type="match status" value="1"/>
</dbReference>
<dbReference type="PANTHER" id="PTHR12358:SF106">
    <property type="entry name" value="LIPID KINASE YEGS"/>
    <property type="match status" value="1"/>
</dbReference>
<dbReference type="Gene3D" id="2.60.200.40">
    <property type="match status" value="1"/>
</dbReference>
<proteinExistence type="predicted"/>
<dbReference type="InterPro" id="IPR017438">
    <property type="entry name" value="ATP-NAD_kinase_N"/>
</dbReference>
<evidence type="ECO:0000256" key="2">
    <source>
        <dbReference type="ARBA" id="ARBA00022516"/>
    </source>
</evidence>
<dbReference type="Pfam" id="PF00781">
    <property type="entry name" value="DAGK_cat"/>
    <property type="match status" value="1"/>
</dbReference>
<keyword evidence="3" id="KW-0808">Transferase</keyword>
<evidence type="ECO:0000256" key="11">
    <source>
        <dbReference type="ARBA" id="ARBA00023264"/>
    </source>
</evidence>
<dbReference type="GO" id="GO:0005524">
    <property type="term" value="F:ATP binding"/>
    <property type="evidence" value="ECO:0007669"/>
    <property type="project" value="UniProtKB-KW"/>
</dbReference>
<dbReference type="GO" id="GO:0008654">
    <property type="term" value="P:phospholipid biosynthetic process"/>
    <property type="evidence" value="ECO:0007669"/>
    <property type="project" value="UniProtKB-KW"/>
</dbReference>
<evidence type="ECO:0000256" key="1">
    <source>
        <dbReference type="ARBA" id="ARBA00001946"/>
    </source>
</evidence>
<dbReference type="AlphaFoldDB" id="A0A926S694"/>
<dbReference type="EMBL" id="JABFCZ010000008">
    <property type="protein sequence ID" value="MBD1546247.1"/>
    <property type="molecule type" value="Genomic_DNA"/>
</dbReference>
<keyword evidence="7" id="KW-0067">ATP-binding</keyword>
<dbReference type="SMART" id="SM00046">
    <property type="entry name" value="DAGKc"/>
    <property type="match status" value="1"/>
</dbReference>
<feature type="domain" description="DAGKc" evidence="12">
    <location>
        <begin position="4"/>
        <end position="134"/>
    </location>
</feature>
<evidence type="ECO:0000256" key="7">
    <source>
        <dbReference type="ARBA" id="ARBA00022840"/>
    </source>
</evidence>
<evidence type="ECO:0000259" key="12">
    <source>
        <dbReference type="PROSITE" id="PS50146"/>
    </source>
</evidence>